<accession>A0A2J8K3K9</accession>
<organism evidence="3 4">
    <name type="scientific">Pan troglodytes</name>
    <name type="common">Chimpanzee</name>
    <dbReference type="NCBI Taxonomy" id="9598"/>
    <lineage>
        <taxon>Eukaryota</taxon>
        <taxon>Metazoa</taxon>
        <taxon>Chordata</taxon>
        <taxon>Craniata</taxon>
        <taxon>Vertebrata</taxon>
        <taxon>Euteleostomi</taxon>
        <taxon>Mammalia</taxon>
        <taxon>Eutheria</taxon>
        <taxon>Euarchontoglires</taxon>
        <taxon>Primates</taxon>
        <taxon>Haplorrhini</taxon>
        <taxon>Catarrhini</taxon>
        <taxon>Hominidae</taxon>
        <taxon>Pan</taxon>
    </lineage>
</organism>
<dbReference type="GO" id="GO:0005509">
    <property type="term" value="F:calcium ion binding"/>
    <property type="evidence" value="ECO:0007669"/>
    <property type="project" value="InterPro"/>
</dbReference>
<feature type="region of interest" description="Disordered" evidence="1">
    <location>
        <begin position="6"/>
        <end position="31"/>
    </location>
</feature>
<dbReference type="Proteomes" id="UP000236370">
    <property type="component" value="Unassembled WGS sequence"/>
</dbReference>
<reference evidence="3 4" key="1">
    <citation type="submission" date="2017-12" db="EMBL/GenBank/DDBJ databases">
        <title>High-resolution comparative analysis of great ape genomes.</title>
        <authorList>
            <person name="Pollen A."/>
            <person name="Hastie A."/>
            <person name="Hormozdiari F."/>
            <person name="Dougherty M."/>
            <person name="Liu R."/>
            <person name="Chaisson M."/>
            <person name="Hoppe E."/>
            <person name="Hill C."/>
            <person name="Pang A."/>
            <person name="Hillier L."/>
            <person name="Baker C."/>
            <person name="Armstrong J."/>
            <person name="Shendure J."/>
            <person name="Paten B."/>
            <person name="Wilson R."/>
            <person name="Chao H."/>
            <person name="Schneider V."/>
            <person name="Ventura M."/>
            <person name="Kronenberg Z."/>
            <person name="Murali S."/>
            <person name="Gordon D."/>
            <person name="Cantsilieris S."/>
            <person name="Munson K."/>
            <person name="Nelson B."/>
            <person name="Raja A."/>
            <person name="Underwood J."/>
            <person name="Diekhans M."/>
            <person name="Fiddes I."/>
            <person name="Haussler D."/>
            <person name="Eichler E."/>
        </authorList>
    </citation>
    <scope>NUCLEOTIDE SEQUENCE [LARGE SCALE GENOMIC DNA]</scope>
    <source>
        <strain evidence="3">Yerkes chimp pedigree #C0471</strain>
    </source>
</reference>
<evidence type="ECO:0000313" key="3">
    <source>
        <dbReference type="EMBL" id="PNI29626.1"/>
    </source>
</evidence>
<protein>
    <submittedName>
        <fullName evidence="3">TBC1D8B isoform 6</fullName>
    </submittedName>
</protein>
<feature type="non-terminal residue" evidence="3">
    <location>
        <position position="217"/>
    </location>
</feature>
<dbReference type="EMBL" id="NBAG03000396">
    <property type="protein sequence ID" value="PNI29626.1"/>
    <property type="molecule type" value="Genomic_DNA"/>
</dbReference>
<gene>
    <name evidence="3" type="ORF">CK820_G0042056</name>
</gene>
<dbReference type="SUPFAM" id="SSF47473">
    <property type="entry name" value="EF-hand"/>
    <property type="match status" value="1"/>
</dbReference>
<sequence length="217" mass="25080">FNRFFDNVTNKDSPLPSNVQQGSNVSDEKTSHTRVDITDLIRESNELRVVSQDVKLSLQELDELYVIFKKELFLSCYWCLGCPVLKHHDPSLPYLEQYQIDCQQFRALYHLLSPWAHSANKDSLALWTFRLLDENSDCLINFKEFSSAIDIMYNGSFTEKLKLLFKLHIPPAYTEVKSKDASKGDELSKEELLYFSQLHVSKPANEKEAESAKHSPE</sequence>
<name>A0A2J8K3K9_PANTR</name>
<dbReference type="AlphaFoldDB" id="A0A2J8K3K9"/>
<evidence type="ECO:0000256" key="1">
    <source>
        <dbReference type="SAM" id="MobiDB-lite"/>
    </source>
</evidence>
<feature type="domain" description="EF-hand" evidence="2">
    <location>
        <begin position="120"/>
        <end position="155"/>
    </location>
</feature>
<comment type="caution">
    <text evidence="3">The sequence shown here is derived from an EMBL/GenBank/DDBJ whole genome shotgun (WGS) entry which is preliminary data.</text>
</comment>
<dbReference type="PROSITE" id="PS50222">
    <property type="entry name" value="EF_HAND_2"/>
    <property type="match status" value="1"/>
</dbReference>
<dbReference type="InterPro" id="IPR002048">
    <property type="entry name" value="EF_hand_dom"/>
</dbReference>
<proteinExistence type="predicted"/>
<dbReference type="InterPro" id="IPR011992">
    <property type="entry name" value="EF-hand-dom_pair"/>
</dbReference>
<evidence type="ECO:0000259" key="2">
    <source>
        <dbReference type="PROSITE" id="PS50222"/>
    </source>
</evidence>
<dbReference type="FunFam" id="1.10.238.10:FF:000183">
    <property type="entry name" value="TBC1 domain family member 8B"/>
    <property type="match status" value="1"/>
</dbReference>
<evidence type="ECO:0000313" key="4">
    <source>
        <dbReference type="Proteomes" id="UP000236370"/>
    </source>
</evidence>
<dbReference type="Gene3D" id="1.10.238.10">
    <property type="entry name" value="EF-hand"/>
    <property type="match status" value="1"/>
</dbReference>
<feature type="compositionally biased region" description="Polar residues" evidence="1">
    <location>
        <begin position="7"/>
        <end position="25"/>
    </location>
</feature>
<feature type="non-terminal residue" evidence="3">
    <location>
        <position position="1"/>
    </location>
</feature>